<accession>A0A2P7NQY6</accession>
<protein>
    <submittedName>
        <fullName evidence="1">Uncharacterized protein</fullName>
    </submittedName>
</protein>
<evidence type="ECO:0000313" key="2">
    <source>
        <dbReference type="Proteomes" id="UP000241912"/>
    </source>
</evidence>
<organism evidence="1 2">
    <name type="scientific">Nitrosomonas supralitoralis</name>
    <dbReference type="NCBI Taxonomy" id="2116706"/>
    <lineage>
        <taxon>Bacteria</taxon>
        <taxon>Pseudomonadati</taxon>
        <taxon>Pseudomonadota</taxon>
        <taxon>Betaproteobacteria</taxon>
        <taxon>Nitrosomonadales</taxon>
        <taxon>Nitrosomonadaceae</taxon>
        <taxon>Nitrosomonas</taxon>
    </lineage>
</organism>
<dbReference type="RefSeq" id="WP_106708341.1">
    <property type="nucleotide sequence ID" value="NZ_PXXU01000107.1"/>
</dbReference>
<comment type="caution">
    <text evidence="1">The sequence shown here is derived from an EMBL/GenBank/DDBJ whole genome shotgun (WGS) entry which is preliminary data.</text>
</comment>
<gene>
    <name evidence="1" type="ORF">C7H79_16485</name>
</gene>
<dbReference type="Proteomes" id="UP000241912">
    <property type="component" value="Unassembled WGS sequence"/>
</dbReference>
<reference evidence="1 2" key="1">
    <citation type="submission" date="2018-03" db="EMBL/GenBank/DDBJ databases">
        <title>Draft genome of Nitrosomonas supralitoralis APG5.</title>
        <authorList>
            <person name="Urakawa H."/>
            <person name="Lopez J.V."/>
        </authorList>
    </citation>
    <scope>NUCLEOTIDE SEQUENCE [LARGE SCALE GENOMIC DNA]</scope>
    <source>
        <strain evidence="1 2">APG5</strain>
    </source>
</reference>
<evidence type="ECO:0000313" key="1">
    <source>
        <dbReference type="EMBL" id="PSJ15896.1"/>
    </source>
</evidence>
<sequence length="128" mass="15527">MVIRTERNQRIRSALERYQEEYYPEAGILFRNGQQKQSELSGNFANKLRTKGDEVKRRNEYAQELHNINHAYFDERFTLHKNHTGRYWKEVYATRYNTRDVQQALSAIKAHDIYELNAHNWHRTARWA</sequence>
<name>A0A2P7NQY6_9PROT</name>
<proteinExistence type="predicted"/>
<keyword evidence="2" id="KW-1185">Reference proteome</keyword>
<dbReference type="AlphaFoldDB" id="A0A2P7NQY6"/>
<dbReference type="EMBL" id="PXXU01000107">
    <property type="protein sequence ID" value="PSJ15896.1"/>
    <property type="molecule type" value="Genomic_DNA"/>
</dbReference>